<keyword evidence="7 9" id="KW-0808">Transferase</keyword>
<dbReference type="EC" id="2.4.1.15" evidence="4 9"/>
<evidence type="ECO:0000256" key="2">
    <source>
        <dbReference type="ARBA" id="ARBA00008799"/>
    </source>
</evidence>
<dbReference type="EMBL" id="BSFK01000005">
    <property type="protein sequence ID" value="GLK75113.1"/>
    <property type="molecule type" value="Genomic_DNA"/>
</dbReference>
<dbReference type="GO" id="GO:0005992">
    <property type="term" value="P:trehalose biosynthetic process"/>
    <property type="evidence" value="ECO:0007669"/>
    <property type="project" value="UniProtKB-UniRule"/>
</dbReference>
<dbReference type="InterPro" id="IPR012766">
    <property type="entry name" value="Trehalose_OtsA"/>
</dbReference>
<name>A0A9W6JGI1_9HYPH</name>
<evidence type="ECO:0000256" key="6">
    <source>
        <dbReference type="ARBA" id="ARBA00022676"/>
    </source>
</evidence>
<sequence>MSRLVVVSNRVPVPTPGVPPAGGLAVALSGAMQARGGLWFGWSGAKLPPGETEPSEPQVTTADGVTYAVIDLSERDLDEYYAGFSNRMLWPLFHYRMELTEFTRVSLSGYHRVNRLFAQRLAPMLKPDDVIWVHDYHLIPLAAELRAMGFRNRMGFFLHIPFPPPDVLTALPNHADVVRSLAAYDVAGFQTPIDVENFETYVRRERVGRRLPDGRFVAHGRAVTVEAFPVGIETDAFAAVAAASNRNALVRRVRESLSDRKLIIGVDRLDYSKGIAQRIQAYETFLLLDPEWRGRCVYLQITPKSREEVPEYAAMEREVAELAGRVNGAYSELDWTPLRYVNRTVGRNALAGLYRQAAVGVVTPLRDGMNLVAKEYVAAQDPENPGALLLSRFAGAAAELDGALMTNPYDVDGTAGALARALDMAVEERRERWSSMFRRIKEYDVTWWRESFLEALEKDDEAPPSTGRMALVR</sequence>
<evidence type="ECO:0000256" key="4">
    <source>
        <dbReference type="ARBA" id="ARBA00012538"/>
    </source>
</evidence>
<dbReference type="CDD" id="cd03788">
    <property type="entry name" value="GT20_TPS"/>
    <property type="match status" value="1"/>
</dbReference>
<gene>
    <name evidence="10" type="ORF">GCM10008171_03670</name>
</gene>
<evidence type="ECO:0000256" key="9">
    <source>
        <dbReference type="RuleBase" id="RU362045"/>
    </source>
</evidence>
<dbReference type="RefSeq" id="WP_271203085.1">
    <property type="nucleotide sequence ID" value="NZ_BSFK01000005.1"/>
</dbReference>
<comment type="catalytic activity">
    <reaction evidence="8 9">
        <text>D-glucose 6-phosphate + UDP-alpha-D-glucose = alpha,alpha-trehalose 6-phosphate + UDP + H(+)</text>
        <dbReference type="Rhea" id="RHEA:18889"/>
        <dbReference type="ChEBI" id="CHEBI:15378"/>
        <dbReference type="ChEBI" id="CHEBI:58223"/>
        <dbReference type="ChEBI" id="CHEBI:58429"/>
        <dbReference type="ChEBI" id="CHEBI:58885"/>
        <dbReference type="ChEBI" id="CHEBI:61548"/>
        <dbReference type="EC" id="2.4.1.15"/>
    </reaction>
</comment>
<evidence type="ECO:0000256" key="1">
    <source>
        <dbReference type="ARBA" id="ARBA00005199"/>
    </source>
</evidence>
<protein>
    <recommendedName>
        <fullName evidence="5 9">Trehalose-6-phosphate synthase</fullName>
        <ecNumber evidence="4 9">2.4.1.15</ecNumber>
    </recommendedName>
    <alternativeName>
        <fullName evidence="9">Osmoregulatory trehalose synthesis protein A</fullName>
    </alternativeName>
    <alternativeName>
        <fullName evidence="9">UDP-glucose-glucosephosphate glucosyltransferase</fullName>
    </alternativeName>
</protein>
<comment type="subunit">
    <text evidence="3 9">Homotetramer.</text>
</comment>
<comment type="pathway">
    <text evidence="1 9">Glycan biosynthesis; trehalose biosynthesis.</text>
</comment>
<evidence type="ECO:0000256" key="3">
    <source>
        <dbReference type="ARBA" id="ARBA00011881"/>
    </source>
</evidence>
<dbReference type="Pfam" id="PF00982">
    <property type="entry name" value="Glyco_transf_20"/>
    <property type="match status" value="1"/>
</dbReference>
<dbReference type="SUPFAM" id="SSF53756">
    <property type="entry name" value="UDP-Glycosyltransferase/glycogen phosphorylase"/>
    <property type="match status" value="1"/>
</dbReference>
<reference evidence="10" key="1">
    <citation type="journal article" date="2014" name="Int. J. Syst. Evol. Microbiol.">
        <title>Complete genome sequence of Corynebacterium casei LMG S-19264T (=DSM 44701T), isolated from a smear-ripened cheese.</title>
        <authorList>
            <consortium name="US DOE Joint Genome Institute (JGI-PGF)"/>
            <person name="Walter F."/>
            <person name="Albersmeier A."/>
            <person name="Kalinowski J."/>
            <person name="Ruckert C."/>
        </authorList>
    </citation>
    <scope>NUCLEOTIDE SEQUENCE</scope>
    <source>
        <strain evidence="10">VKM B-2555</strain>
    </source>
</reference>
<reference evidence="10" key="2">
    <citation type="submission" date="2023-01" db="EMBL/GenBank/DDBJ databases">
        <authorList>
            <person name="Sun Q."/>
            <person name="Evtushenko L."/>
        </authorList>
    </citation>
    <scope>NUCLEOTIDE SEQUENCE</scope>
    <source>
        <strain evidence="10">VKM B-2555</strain>
    </source>
</reference>
<comment type="function">
    <text evidence="9">Probably involved in the osmoprotection via the biosynthesis of trehalose. Catalyzes the transfer of glucose from UDP-alpha-D-glucose (UDP-Glc) to D-glucose 6-phosphate (Glc-6-P) to form trehalose-6-phosphate. Acts with retention of the anomeric configuration of the UDP-sugar donor.</text>
</comment>
<comment type="caution">
    <text evidence="10">The sequence shown here is derived from an EMBL/GenBank/DDBJ whole genome shotgun (WGS) entry which is preliminary data.</text>
</comment>
<comment type="similarity">
    <text evidence="2 9">Belongs to the glycosyltransferase 20 family.</text>
</comment>
<organism evidence="10 11">
    <name type="scientific">Methylopila jiangsuensis</name>
    <dbReference type="NCBI Taxonomy" id="586230"/>
    <lineage>
        <taxon>Bacteria</taxon>
        <taxon>Pseudomonadati</taxon>
        <taxon>Pseudomonadota</taxon>
        <taxon>Alphaproteobacteria</taxon>
        <taxon>Hyphomicrobiales</taxon>
        <taxon>Methylopilaceae</taxon>
        <taxon>Methylopila</taxon>
    </lineage>
</organism>
<dbReference type="GO" id="GO:0003825">
    <property type="term" value="F:alpha,alpha-trehalose-phosphate synthase (UDP-forming) activity"/>
    <property type="evidence" value="ECO:0007669"/>
    <property type="project" value="UniProtKB-UniRule"/>
</dbReference>
<evidence type="ECO:0000256" key="7">
    <source>
        <dbReference type="ARBA" id="ARBA00022679"/>
    </source>
</evidence>
<dbReference type="InterPro" id="IPR001830">
    <property type="entry name" value="Glyco_trans_20"/>
</dbReference>
<keyword evidence="11" id="KW-1185">Reference proteome</keyword>
<evidence type="ECO:0000256" key="5">
    <source>
        <dbReference type="ARBA" id="ARBA00018539"/>
    </source>
</evidence>
<dbReference type="PANTHER" id="PTHR10788">
    <property type="entry name" value="TREHALOSE-6-PHOSPHATE SYNTHASE"/>
    <property type="match status" value="1"/>
</dbReference>
<dbReference type="NCBIfam" id="TIGR02400">
    <property type="entry name" value="trehalose_OtsA"/>
    <property type="match status" value="1"/>
</dbReference>
<dbReference type="Gene3D" id="3.40.50.2000">
    <property type="entry name" value="Glycogen Phosphorylase B"/>
    <property type="match status" value="2"/>
</dbReference>
<evidence type="ECO:0000256" key="8">
    <source>
        <dbReference type="ARBA" id="ARBA00048039"/>
    </source>
</evidence>
<proteinExistence type="inferred from homology"/>
<keyword evidence="6 9" id="KW-0328">Glycosyltransferase</keyword>
<dbReference type="Proteomes" id="UP001143364">
    <property type="component" value="Unassembled WGS sequence"/>
</dbReference>
<evidence type="ECO:0000313" key="11">
    <source>
        <dbReference type="Proteomes" id="UP001143364"/>
    </source>
</evidence>
<dbReference type="AlphaFoldDB" id="A0A9W6JGI1"/>
<evidence type="ECO:0000313" key="10">
    <source>
        <dbReference type="EMBL" id="GLK75113.1"/>
    </source>
</evidence>
<accession>A0A9W6JGI1</accession>
<dbReference type="PANTHER" id="PTHR10788:SF106">
    <property type="entry name" value="BCDNA.GH08860"/>
    <property type="match status" value="1"/>
</dbReference>